<reference evidence="2 3" key="1">
    <citation type="submission" date="2019-09" db="EMBL/GenBank/DDBJ databases">
        <title>Draft genome sequence of the Ebosin-producing strain Streptomyces sp. 139.</title>
        <authorList>
            <person name="Ai L."/>
            <person name="Geng M."/>
            <person name="Ma M."/>
            <person name="Bai L."/>
        </authorList>
    </citation>
    <scope>NUCLEOTIDE SEQUENCE [LARGE SCALE GENOMIC DNA]</scope>
    <source>
        <strain evidence="2 3">139</strain>
        <plasmid evidence="2 3">unnamed1</plasmid>
    </source>
</reference>
<evidence type="ECO:0000259" key="1">
    <source>
        <dbReference type="Pfam" id="PF01243"/>
    </source>
</evidence>
<protein>
    <submittedName>
        <fullName evidence="2">Pyridoxamine 5'-phosphate oxidase family protein</fullName>
    </submittedName>
</protein>
<dbReference type="Proteomes" id="UP000324308">
    <property type="component" value="Plasmid unnamed1"/>
</dbReference>
<proteinExistence type="predicted"/>
<accession>A0ABX6A0Y2</accession>
<dbReference type="EMBL" id="CP043960">
    <property type="protein sequence ID" value="QER90514.1"/>
    <property type="molecule type" value="Genomic_DNA"/>
</dbReference>
<dbReference type="RefSeq" id="WP_150157788.1">
    <property type="nucleotide sequence ID" value="NZ_CP043960.1"/>
</dbReference>
<keyword evidence="3" id="KW-1185">Reference proteome</keyword>
<dbReference type="Pfam" id="PF01243">
    <property type="entry name" value="PNPOx_N"/>
    <property type="match status" value="1"/>
</dbReference>
<dbReference type="InterPro" id="IPR012349">
    <property type="entry name" value="Split_barrel_FMN-bd"/>
</dbReference>
<geneLocation type="plasmid" evidence="2 3">
    <name>unnamed1</name>
</geneLocation>
<evidence type="ECO:0000313" key="2">
    <source>
        <dbReference type="EMBL" id="QER90514.1"/>
    </source>
</evidence>
<dbReference type="SUPFAM" id="SSF50475">
    <property type="entry name" value="FMN-binding split barrel"/>
    <property type="match status" value="2"/>
</dbReference>
<dbReference type="Gene3D" id="2.30.110.10">
    <property type="entry name" value="Electron Transport, Fmn-binding Protein, Chain A"/>
    <property type="match status" value="2"/>
</dbReference>
<name>A0ABX6A0Y2_STRTE</name>
<keyword evidence="2" id="KW-0614">Plasmid</keyword>
<dbReference type="PANTHER" id="PTHR42815">
    <property type="entry name" value="FAD-BINDING, PUTATIVE (AFU_ORTHOLOGUE AFUA_6G07600)-RELATED"/>
    <property type="match status" value="1"/>
</dbReference>
<evidence type="ECO:0000313" key="3">
    <source>
        <dbReference type="Proteomes" id="UP000324308"/>
    </source>
</evidence>
<organism evidence="2 3">
    <name type="scientific">Streptomyces tendae</name>
    <dbReference type="NCBI Taxonomy" id="1932"/>
    <lineage>
        <taxon>Bacteria</taxon>
        <taxon>Bacillati</taxon>
        <taxon>Actinomycetota</taxon>
        <taxon>Actinomycetes</taxon>
        <taxon>Kitasatosporales</taxon>
        <taxon>Streptomycetaceae</taxon>
        <taxon>Streptomyces</taxon>
    </lineage>
</organism>
<dbReference type="PANTHER" id="PTHR42815:SF2">
    <property type="entry name" value="FAD-BINDING, PUTATIVE (AFU_ORTHOLOGUE AFUA_6G07600)-RELATED"/>
    <property type="match status" value="1"/>
</dbReference>
<gene>
    <name evidence="2" type="ORF">F3L20_33390</name>
</gene>
<feature type="domain" description="Pyridoxamine 5'-phosphate oxidase N-terminal" evidence="1">
    <location>
        <begin position="167"/>
        <end position="260"/>
    </location>
</feature>
<dbReference type="InterPro" id="IPR011576">
    <property type="entry name" value="Pyridox_Oxase_N"/>
</dbReference>
<sequence length="304" mass="33093">MKPYHRGELVVQERAGLTKMAEAVSGAIMTEIPDLAADFIEEQPMLVIGAADSRGEVWSSLLAGEPGFITVTGPSTLSVAAALSPGDPLYRTLAEPTRLGMIAIEPDTRRRMRMNGTARPTRDGLEITLEQIYANCPKYIQKRVPQWHPTTPDDPREAGALAEEDIALVDSTDTFFIATTDLDGNADASHRGGNPGFLQVRGPRLLRWPDYVGNSMFNTFGNLEVNPRAGLMIPDWTTGTLLHLTGTAAVDWDPDHAAALPGAQRVVDFTVERLVRVNNASPLRWTAPQFSRFNPPIAHEGAST</sequence>